<dbReference type="PANTHER" id="PTHR46610:SF20">
    <property type="entry name" value="OS05G0181300 PROTEIN"/>
    <property type="match status" value="1"/>
</dbReference>
<dbReference type="PANTHER" id="PTHR46610">
    <property type="entry name" value="OS05G0181300 PROTEIN"/>
    <property type="match status" value="1"/>
</dbReference>
<reference evidence="3" key="2">
    <citation type="submission" date="2015-03" db="UniProtKB">
        <authorList>
            <consortium name="EnsemblPlants"/>
        </authorList>
    </citation>
    <scope>IDENTIFICATION</scope>
</reference>
<feature type="transmembrane region" description="Helical" evidence="1">
    <location>
        <begin position="247"/>
        <end position="268"/>
    </location>
</feature>
<keyword evidence="2" id="KW-0732">Signal</keyword>
<feature type="signal peptide" evidence="2">
    <location>
        <begin position="1"/>
        <end position="26"/>
    </location>
</feature>
<dbReference type="EnsemblPlants" id="OBART05G05470.1">
    <property type="protein sequence ID" value="OBART05G05470.1"/>
    <property type="gene ID" value="OBART05G05470"/>
</dbReference>
<dbReference type="InterPro" id="IPR045501">
    <property type="entry name" value="DUF6490"/>
</dbReference>
<accession>A0A0D3G3Y1</accession>
<dbReference type="AlphaFoldDB" id="A0A0D3G3Y1"/>
<evidence type="ECO:0000313" key="3">
    <source>
        <dbReference type="EnsemblPlants" id="OBART05G05470.1"/>
    </source>
</evidence>
<keyword evidence="1" id="KW-0812">Transmembrane</keyword>
<protein>
    <recommendedName>
        <fullName evidence="5">DUF4220 domain-containing protein</fullName>
    </recommendedName>
</protein>
<keyword evidence="1" id="KW-1133">Transmembrane helix</keyword>
<dbReference type="PaxDb" id="65489-OBART05G05470.1"/>
<feature type="chain" id="PRO_5002262197" description="DUF4220 domain-containing protein" evidence="2">
    <location>
        <begin position="27"/>
        <end position="475"/>
    </location>
</feature>
<feature type="transmembrane region" description="Helical" evidence="1">
    <location>
        <begin position="359"/>
        <end position="380"/>
    </location>
</feature>
<dbReference type="HOGENOM" id="CLU_575387_0_0_1"/>
<reference evidence="3" key="1">
    <citation type="journal article" date="2009" name="Rice">
        <title>De Novo Next Generation Sequencing of Plant Genomes.</title>
        <authorList>
            <person name="Rounsley S."/>
            <person name="Marri P.R."/>
            <person name="Yu Y."/>
            <person name="He R."/>
            <person name="Sisneros N."/>
            <person name="Goicoechea J.L."/>
            <person name="Lee S.J."/>
            <person name="Angelova A."/>
            <person name="Kudrna D."/>
            <person name="Luo M."/>
            <person name="Affourtit J."/>
            <person name="Desany B."/>
            <person name="Knight J."/>
            <person name="Niazi F."/>
            <person name="Egholm M."/>
            <person name="Wing R.A."/>
        </authorList>
    </citation>
    <scope>NUCLEOTIDE SEQUENCE [LARGE SCALE GENOMIC DNA]</scope>
    <source>
        <strain evidence="3">cv. IRGC 105608</strain>
    </source>
</reference>
<feature type="transmembrane region" description="Helical" evidence="1">
    <location>
        <begin position="424"/>
        <end position="444"/>
    </location>
</feature>
<name>A0A0D3G3Y1_9ORYZ</name>
<keyword evidence="1" id="KW-0472">Membrane</keyword>
<keyword evidence="4" id="KW-1185">Reference proteome</keyword>
<evidence type="ECO:0000313" key="4">
    <source>
        <dbReference type="Proteomes" id="UP000026960"/>
    </source>
</evidence>
<feature type="transmembrane region" description="Helical" evidence="1">
    <location>
        <begin position="38"/>
        <end position="56"/>
    </location>
</feature>
<proteinExistence type="predicted"/>
<feature type="transmembrane region" description="Helical" evidence="1">
    <location>
        <begin position="169"/>
        <end position="188"/>
    </location>
</feature>
<evidence type="ECO:0000256" key="1">
    <source>
        <dbReference type="SAM" id="Phobius"/>
    </source>
</evidence>
<evidence type="ECO:0000256" key="2">
    <source>
        <dbReference type="SAM" id="SignalP"/>
    </source>
</evidence>
<dbReference type="Pfam" id="PF20100">
    <property type="entry name" value="DUF6490"/>
    <property type="match status" value="3"/>
</dbReference>
<organism evidence="3">
    <name type="scientific">Oryza barthii</name>
    <dbReference type="NCBI Taxonomy" id="65489"/>
    <lineage>
        <taxon>Eukaryota</taxon>
        <taxon>Viridiplantae</taxon>
        <taxon>Streptophyta</taxon>
        <taxon>Embryophyta</taxon>
        <taxon>Tracheophyta</taxon>
        <taxon>Spermatophyta</taxon>
        <taxon>Magnoliopsida</taxon>
        <taxon>Liliopsida</taxon>
        <taxon>Poales</taxon>
        <taxon>Poaceae</taxon>
        <taxon>BOP clade</taxon>
        <taxon>Oryzoideae</taxon>
        <taxon>Oryzeae</taxon>
        <taxon>Oryzinae</taxon>
        <taxon>Oryza</taxon>
    </lineage>
</organism>
<feature type="transmembrane region" description="Helical" evidence="1">
    <location>
        <begin position="274"/>
        <end position="294"/>
    </location>
</feature>
<dbReference type="Gramene" id="OBART05G05470.1">
    <property type="protein sequence ID" value="OBART05G05470.1"/>
    <property type="gene ID" value="OBART05G05470"/>
</dbReference>
<dbReference type="eggNOG" id="ENOG502R3J6">
    <property type="taxonomic scope" value="Eukaryota"/>
</dbReference>
<feature type="transmembrane region" description="Helical" evidence="1">
    <location>
        <begin position="101"/>
        <end position="123"/>
    </location>
</feature>
<evidence type="ECO:0008006" key="5">
    <source>
        <dbReference type="Google" id="ProtNLM"/>
    </source>
</evidence>
<dbReference type="Proteomes" id="UP000026960">
    <property type="component" value="Chromosome 5"/>
</dbReference>
<sequence>MAIAVHLQGWCRACLHLAALAFLACAFVQTTRPALSDPWDLAFVVAAYANLAALFVVPRRVKQLTPMSPAKERRRLLRQAWELLTALSYAFAYRVEQTMPAAMAMFVWAMTASVVVGGVYFLVLNDGRGSGDCNPRQRATSVTHSLMAIAQSSPKEEQHQQCHGGRGGWVFQAIAMLVATAVTTQAAYRARREPWDLAFVLFSYADLGLLFLCLSVYERLPPPPLEEVQEGDSGDDGAAVRWRLKMAVWALSTALSVAFAWRVAAVMPAPAMKAALWGMTSTVAVAGFYLLFVYRPVTISSSSEMDTCKHKQSSPKLDQMMKLMDNAKEEMRRAAATADSPDAGEPHAIAAHLQGWCRACLHLAALAFLACAFVQTAGTALSDPWDLAFAGVARRRSPRAAWTLSTVLSCLFAYRVARIMPAAMAVAVWAMTASVVVGGLYFLVLNDGDRGSEEDCHVADDGKLVFQKIPREEMV</sequence>